<dbReference type="Gene3D" id="1.25.40.20">
    <property type="entry name" value="Ankyrin repeat-containing domain"/>
    <property type="match status" value="2"/>
</dbReference>
<dbReference type="InterPro" id="IPR054471">
    <property type="entry name" value="GPIID_WHD"/>
</dbReference>
<protein>
    <recommendedName>
        <fullName evidence="7">Nucleoside phosphorylase domain-containing protein</fullName>
    </recommendedName>
</protein>
<dbReference type="PROSITE" id="PS50297">
    <property type="entry name" value="ANK_REP_REGION"/>
    <property type="match status" value="3"/>
</dbReference>
<dbReference type="GO" id="GO:0009116">
    <property type="term" value="P:nucleoside metabolic process"/>
    <property type="evidence" value="ECO:0007669"/>
    <property type="project" value="InterPro"/>
</dbReference>
<evidence type="ECO:0000259" key="4">
    <source>
        <dbReference type="Pfam" id="PF24883"/>
    </source>
</evidence>
<dbReference type="InterPro" id="IPR035994">
    <property type="entry name" value="Nucleoside_phosphorylase_sf"/>
</dbReference>
<dbReference type="Pfam" id="PF24883">
    <property type="entry name" value="NPHP3_N"/>
    <property type="match status" value="1"/>
</dbReference>
<dbReference type="OrthoDB" id="5142935at2759"/>
<dbReference type="PROSITE" id="PS50088">
    <property type="entry name" value="ANK_REPEAT"/>
    <property type="match status" value="3"/>
</dbReference>
<dbReference type="PANTHER" id="PTHR46082">
    <property type="entry name" value="ATP/GTP-BINDING PROTEIN-RELATED"/>
    <property type="match status" value="1"/>
</dbReference>
<gene>
    <name evidence="5" type="ORF">B0I35DRAFT_452792</name>
</gene>
<dbReference type="Gene3D" id="3.40.50.300">
    <property type="entry name" value="P-loop containing nucleotide triphosphate hydrolases"/>
    <property type="match status" value="1"/>
</dbReference>
<keyword evidence="1" id="KW-0677">Repeat</keyword>
<dbReference type="SUPFAM" id="SSF53167">
    <property type="entry name" value="Purine and uridine phosphorylases"/>
    <property type="match status" value="1"/>
</dbReference>
<feature type="domain" description="GPI inositol-deacylase winged helix" evidence="3">
    <location>
        <begin position="660"/>
        <end position="740"/>
    </location>
</feature>
<dbReference type="GO" id="GO:0003824">
    <property type="term" value="F:catalytic activity"/>
    <property type="evidence" value="ECO:0007669"/>
    <property type="project" value="InterPro"/>
</dbReference>
<dbReference type="AlphaFoldDB" id="A0A8K0WN80"/>
<evidence type="ECO:0000256" key="1">
    <source>
        <dbReference type="ARBA" id="ARBA00022737"/>
    </source>
</evidence>
<evidence type="ECO:0008006" key="7">
    <source>
        <dbReference type="Google" id="ProtNLM"/>
    </source>
</evidence>
<dbReference type="SUPFAM" id="SSF48403">
    <property type="entry name" value="Ankyrin repeat"/>
    <property type="match status" value="1"/>
</dbReference>
<evidence type="ECO:0000256" key="2">
    <source>
        <dbReference type="PROSITE-ProRule" id="PRU00023"/>
    </source>
</evidence>
<dbReference type="EMBL" id="JAGPNK010000011">
    <property type="protein sequence ID" value="KAH7311604.1"/>
    <property type="molecule type" value="Genomic_DNA"/>
</dbReference>
<dbReference type="PANTHER" id="PTHR46082:SF11">
    <property type="entry name" value="AAA+ ATPASE DOMAIN-CONTAINING PROTEIN-RELATED"/>
    <property type="match status" value="1"/>
</dbReference>
<feature type="repeat" description="ANK" evidence="2">
    <location>
        <begin position="1045"/>
        <end position="1069"/>
    </location>
</feature>
<dbReference type="Gene3D" id="3.40.50.1580">
    <property type="entry name" value="Nucleoside phosphorylase domain"/>
    <property type="match status" value="1"/>
</dbReference>
<evidence type="ECO:0000313" key="6">
    <source>
        <dbReference type="Proteomes" id="UP000813444"/>
    </source>
</evidence>
<dbReference type="InterPro" id="IPR036770">
    <property type="entry name" value="Ankyrin_rpt-contain_sf"/>
</dbReference>
<organism evidence="5 6">
    <name type="scientific">Stachybotrys elegans</name>
    <dbReference type="NCBI Taxonomy" id="80388"/>
    <lineage>
        <taxon>Eukaryota</taxon>
        <taxon>Fungi</taxon>
        <taxon>Dikarya</taxon>
        <taxon>Ascomycota</taxon>
        <taxon>Pezizomycotina</taxon>
        <taxon>Sordariomycetes</taxon>
        <taxon>Hypocreomycetidae</taxon>
        <taxon>Hypocreales</taxon>
        <taxon>Stachybotryaceae</taxon>
        <taxon>Stachybotrys</taxon>
    </lineage>
</organism>
<proteinExistence type="predicted"/>
<reference evidence="5" key="1">
    <citation type="journal article" date="2021" name="Nat. Commun.">
        <title>Genetic determinants of endophytism in the Arabidopsis root mycobiome.</title>
        <authorList>
            <person name="Mesny F."/>
            <person name="Miyauchi S."/>
            <person name="Thiergart T."/>
            <person name="Pickel B."/>
            <person name="Atanasova L."/>
            <person name="Karlsson M."/>
            <person name="Huettel B."/>
            <person name="Barry K.W."/>
            <person name="Haridas S."/>
            <person name="Chen C."/>
            <person name="Bauer D."/>
            <person name="Andreopoulos W."/>
            <person name="Pangilinan J."/>
            <person name="LaButti K."/>
            <person name="Riley R."/>
            <person name="Lipzen A."/>
            <person name="Clum A."/>
            <person name="Drula E."/>
            <person name="Henrissat B."/>
            <person name="Kohler A."/>
            <person name="Grigoriev I.V."/>
            <person name="Martin F.M."/>
            <person name="Hacquard S."/>
        </authorList>
    </citation>
    <scope>NUCLEOTIDE SEQUENCE</scope>
    <source>
        <strain evidence="5">MPI-CAGE-CH-0235</strain>
    </source>
</reference>
<dbReference type="Pfam" id="PF22939">
    <property type="entry name" value="WHD_GPIID"/>
    <property type="match status" value="1"/>
</dbReference>
<keyword evidence="6" id="KW-1185">Reference proteome</keyword>
<evidence type="ECO:0000313" key="5">
    <source>
        <dbReference type="EMBL" id="KAH7311604.1"/>
    </source>
</evidence>
<dbReference type="SMART" id="SM00248">
    <property type="entry name" value="ANK"/>
    <property type="match status" value="6"/>
</dbReference>
<dbReference type="InterPro" id="IPR002110">
    <property type="entry name" value="Ankyrin_rpt"/>
</dbReference>
<dbReference type="InterPro" id="IPR053137">
    <property type="entry name" value="NLR-like"/>
</dbReference>
<feature type="repeat" description="ANK" evidence="2">
    <location>
        <begin position="839"/>
        <end position="871"/>
    </location>
</feature>
<keyword evidence="2" id="KW-0040">ANK repeat</keyword>
<dbReference type="Proteomes" id="UP000813444">
    <property type="component" value="Unassembled WGS sequence"/>
</dbReference>
<feature type="domain" description="Nephrocystin 3-like N-terminal" evidence="4">
    <location>
        <begin position="378"/>
        <end position="545"/>
    </location>
</feature>
<dbReference type="Pfam" id="PF12796">
    <property type="entry name" value="Ank_2"/>
    <property type="match status" value="2"/>
</dbReference>
<accession>A0A8K0WN80</accession>
<name>A0A8K0WN80_9HYPO</name>
<sequence length="1114" mass="123584">MSDPTDYTVGWICALFPEYLAAQLQLDEEHEGPRYVTTGDQNDYTLGKIGRHNVVIAVLPAGTYGLSSATGVVKDMLHSFPNVRTALMVGIGGGVPLKHDVRLGDVVVSVPGNGHGGIFQYDFGSAMQGQEFQESGFQNQPPPILRAAVNGLKTQYARKGHQIDASIKASLEENPRLKKVFAKPDSTTDRLYHSHKVHHSKESKCAAACGDGPEALRIREERAEDDDNPAIHYGLIASANRLMKDALVRDKLAGEKDILCFEMEAAGLMNHFPVLVVRGICDYSDSHKNDEWQGYAAMTAAVYAKDLLCRIAPTQIEGERRLQEVLVDLQSDIAAISSKADTIIDHEHQKRRDGILRWLTDIEYGHRQSYNFGKAVSGTGQWFLDSPEYQEWLASNGKTLFCPGIPGAGKTILTSIIIDDIEKRIAREPHSNIGLAYVYFEFQREGEQGPDEVFAALLKQLSQSRPCLPEGLESLHLKCKGGERRPLLKQILSTLKQVIDTFSQVYLLIDALDECQTQDYCRSQFLAGISYLHDNSAINLLVTSRPIMMETTNLLDDALCRSIRATENDIDLYLEQYVKILRNTVTDSPGLRLKIRKGILHAADGMFLLAQIYLDFFNEQMTENEVLHALKRIRKEATSGDKEKLLLSAYHKAIERIKNQSSRRRQLAMEVLLWVTYAKRRLGIDELRHALATRKGTRKLETKDLIPIEDVVSTCAGLVTVDRESNLVHLAHYTAREYLNGMRHELFIDLASQILTTCVAYMMFDTFNTGGCTTNSGYNERIKLHPFLQYAACHWGHHAREVSFIADEVWAFSASSEQTEASGQVLWKDWGCAASDAPKNVTGLHLAASFGIVRMMHQLITTGTDVNVRDIKQGQTVAVDALLNVEGIDIDAKNHRGKTPLARAAKLGNLAISKLLVNKGNASLTVTDFLGVTPVGQAIIGRSPSVFKMFIDTGMVDIGSQEVASARLSPLLMAVSYDWTPLCVAVSKGYESITRMLLDSGRPDIHVKDRKGRTLLSLAAKAGNQAVMKMLLQTTRLDINAQDKKGQTPLLLAAKKSNESVVRVLLDTGKVNVNTQDSRQTTPLLWAYLHGNHMHSVLMRETDGAERHSQKSSG</sequence>
<dbReference type="Pfam" id="PF00023">
    <property type="entry name" value="Ank"/>
    <property type="match status" value="1"/>
</dbReference>
<evidence type="ECO:0000259" key="3">
    <source>
        <dbReference type="Pfam" id="PF22939"/>
    </source>
</evidence>
<dbReference type="InterPro" id="IPR027417">
    <property type="entry name" value="P-loop_NTPase"/>
</dbReference>
<feature type="repeat" description="ANK" evidence="2">
    <location>
        <begin position="896"/>
        <end position="920"/>
    </location>
</feature>
<comment type="caution">
    <text evidence="5">The sequence shown here is derived from an EMBL/GenBank/DDBJ whole genome shotgun (WGS) entry which is preliminary data.</text>
</comment>
<dbReference type="InterPro" id="IPR056884">
    <property type="entry name" value="NPHP3-like_N"/>
</dbReference>